<feature type="transmembrane region" description="Helical" evidence="1">
    <location>
        <begin position="29"/>
        <end position="54"/>
    </location>
</feature>
<evidence type="ECO:0000313" key="3">
    <source>
        <dbReference type="Proteomes" id="UP000464086"/>
    </source>
</evidence>
<organism evidence="2 3">
    <name type="scientific">Sphingobium yanoikuyae</name>
    <name type="common">Sphingomonas yanoikuyae</name>
    <dbReference type="NCBI Taxonomy" id="13690"/>
    <lineage>
        <taxon>Bacteria</taxon>
        <taxon>Pseudomonadati</taxon>
        <taxon>Pseudomonadota</taxon>
        <taxon>Alphaproteobacteria</taxon>
        <taxon>Sphingomonadales</taxon>
        <taxon>Sphingomonadaceae</taxon>
        <taxon>Sphingobium</taxon>
    </lineage>
</organism>
<dbReference type="Proteomes" id="UP000464086">
    <property type="component" value="Chromosome"/>
</dbReference>
<reference evidence="2 3" key="1">
    <citation type="submission" date="2019-12" db="EMBL/GenBank/DDBJ databases">
        <title>Functional and genomic insights into the Sphingobium yanoikuyae YC-JY1, a bacterium efficiently degrading bisphenol A.</title>
        <authorList>
            <person name="Jia Y."/>
            <person name="Li X."/>
            <person name="Wang J."/>
            <person name="Eltoukhy A."/>
            <person name="Lamraoui I."/>
            <person name="Yan Y."/>
        </authorList>
    </citation>
    <scope>NUCLEOTIDE SEQUENCE [LARGE SCALE GENOMIC DNA]</scope>
    <source>
        <strain evidence="2 3">YC-JY1</strain>
    </source>
</reference>
<keyword evidence="1" id="KW-0812">Transmembrane</keyword>
<proteinExistence type="predicted"/>
<dbReference type="AlphaFoldDB" id="A0A6P1GEN8"/>
<dbReference type="RefSeq" id="WP_159366063.1">
    <property type="nucleotide sequence ID" value="NZ_CP047218.1"/>
</dbReference>
<name>A0A6P1GEN8_SPHYA</name>
<evidence type="ECO:0000313" key="2">
    <source>
        <dbReference type="EMBL" id="QHD66840.1"/>
    </source>
</evidence>
<protein>
    <submittedName>
        <fullName evidence="2">Uncharacterized protein</fullName>
    </submittedName>
</protein>
<accession>A0A6P1GEN8</accession>
<dbReference type="EMBL" id="CP047218">
    <property type="protein sequence ID" value="QHD66840.1"/>
    <property type="molecule type" value="Genomic_DNA"/>
</dbReference>
<keyword evidence="1" id="KW-0472">Membrane</keyword>
<keyword evidence="1" id="KW-1133">Transmembrane helix</keyword>
<sequence>MVEIIAVIISIATPFALIAYKHPIGFRRIYWPISVIGLAVFLGICLWSIAIVTAHGALRPFIKPDAIEAASNAIAAINTTSYWFLLNYLAFQAYFSILLWLPEILGIKEQQS</sequence>
<evidence type="ECO:0000256" key="1">
    <source>
        <dbReference type="SAM" id="Phobius"/>
    </source>
</evidence>
<gene>
    <name evidence="2" type="ORF">GS397_07115</name>
</gene>